<proteinExistence type="predicted"/>
<evidence type="ECO:0000313" key="1">
    <source>
        <dbReference type="EMBL" id="AFM25103.1"/>
    </source>
</evidence>
<dbReference type="eggNOG" id="COG2043">
    <property type="taxonomic scope" value="Bacteria"/>
</dbReference>
<dbReference type="AlphaFoldDB" id="I4C6B2"/>
<dbReference type="Proteomes" id="UP000006055">
    <property type="component" value="Chromosome"/>
</dbReference>
<dbReference type="EMBL" id="CP003360">
    <property type="protein sequence ID" value="AFM25103.1"/>
    <property type="molecule type" value="Genomic_DNA"/>
</dbReference>
<keyword evidence="2" id="KW-1185">Reference proteome</keyword>
<accession>I4C6B2</accession>
<reference evidence="2" key="1">
    <citation type="submission" date="2012-06" db="EMBL/GenBank/DDBJ databases">
        <title>Complete sequence of chromosome of Desulfomonile tiedjei DSM 6799.</title>
        <authorList>
            <person name="Lucas S."/>
            <person name="Copeland A."/>
            <person name="Lapidus A."/>
            <person name="Glavina del Rio T."/>
            <person name="Dalin E."/>
            <person name="Tice H."/>
            <person name="Bruce D."/>
            <person name="Goodwin L."/>
            <person name="Pitluck S."/>
            <person name="Peters L."/>
            <person name="Ovchinnikova G."/>
            <person name="Zeytun A."/>
            <person name="Lu M."/>
            <person name="Kyrpides N."/>
            <person name="Mavromatis K."/>
            <person name="Ivanova N."/>
            <person name="Brettin T."/>
            <person name="Detter J.C."/>
            <person name="Han C."/>
            <person name="Larimer F."/>
            <person name="Land M."/>
            <person name="Hauser L."/>
            <person name="Markowitz V."/>
            <person name="Cheng J.-F."/>
            <person name="Hugenholtz P."/>
            <person name="Woyke T."/>
            <person name="Wu D."/>
            <person name="Spring S."/>
            <person name="Schroeder M."/>
            <person name="Brambilla E."/>
            <person name="Klenk H.-P."/>
            <person name="Eisen J.A."/>
        </authorList>
    </citation>
    <scope>NUCLEOTIDE SEQUENCE [LARGE SCALE GENOMIC DNA]</scope>
    <source>
        <strain evidence="2">ATCC 49306 / DSM 6799 / DCB-1</strain>
    </source>
</reference>
<evidence type="ECO:0000313" key="2">
    <source>
        <dbReference type="Proteomes" id="UP000006055"/>
    </source>
</evidence>
<protein>
    <recommendedName>
        <fullName evidence="3">DUF169 domain-containing protein</fullName>
    </recommendedName>
</protein>
<dbReference type="PANTHER" id="PTHR37954:SF3">
    <property type="entry name" value="DUF169 DOMAIN-CONTAINING PROTEIN"/>
    <property type="match status" value="1"/>
</dbReference>
<organism evidence="1 2">
    <name type="scientific">Desulfomonile tiedjei (strain ATCC 49306 / DSM 6799 / DCB-1)</name>
    <dbReference type="NCBI Taxonomy" id="706587"/>
    <lineage>
        <taxon>Bacteria</taxon>
        <taxon>Pseudomonadati</taxon>
        <taxon>Thermodesulfobacteriota</taxon>
        <taxon>Desulfomonilia</taxon>
        <taxon>Desulfomonilales</taxon>
        <taxon>Desulfomonilaceae</taxon>
        <taxon>Desulfomonile</taxon>
    </lineage>
</organism>
<dbReference type="RefSeq" id="WP_014810246.1">
    <property type="nucleotide sequence ID" value="NC_018025.1"/>
</dbReference>
<dbReference type="OrthoDB" id="9812943at2"/>
<name>I4C6B2_DESTA</name>
<dbReference type="Pfam" id="PF02596">
    <property type="entry name" value="DUF169"/>
    <property type="match status" value="1"/>
</dbReference>
<dbReference type="HOGENOM" id="CLU_074324_0_0_7"/>
<gene>
    <name evidence="1" type="ordered locus">Desti_2421</name>
</gene>
<dbReference type="KEGG" id="dti:Desti_2421"/>
<dbReference type="STRING" id="706587.Desti_2421"/>
<dbReference type="PANTHER" id="PTHR37954">
    <property type="entry name" value="BLL4979 PROTEIN"/>
    <property type="match status" value="1"/>
</dbReference>
<dbReference type="InterPro" id="IPR003748">
    <property type="entry name" value="DUF169"/>
</dbReference>
<sequence length="263" mass="29437">MEGENIKWSEWTRSMERLLRLKTFPVGLKLLENPDDLTKSPWIRRSPEPLSLCQFITIVRTFDWTVGGTANDLATPGCASILGLSELPEYVTDGSMRNVVWLEKKEDAAICESVIQRIPFGKYKAFLLAPTAYDPFVPDIVLIYGNPAQMSLMVNAIQYDRFERLTFYSVGETSCSDVIGRCFVDGVPALSIPCYGERRFGHAADDELAIGLPVKECARILANLEILYKKGIRYPISHYGAQVSPAAALAAVYKFAELEKKQK</sequence>
<evidence type="ECO:0008006" key="3">
    <source>
        <dbReference type="Google" id="ProtNLM"/>
    </source>
</evidence>